<evidence type="ECO:0008006" key="6">
    <source>
        <dbReference type="Google" id="ProtNLM"/>
    </source>
</evidence>
<feature type="chain" id="PRO_5044291587" description="TIR domain-containing protein" evidence="3">
    <location>
        <begin position="20"/>
        <end position="746"/>
    </location>
</feature>
<dbReference type="PANTHER" id="PTHR11319">
    <property type="entry name" value="G PROTEIN-COUPLED RECEPTOR-RELATED"/>
    <property type="match status" value="1"/>
</dbReference>
<keyword evidence="5" id="KW-1185">Reference proteome</keyword>
<feature type="transmembrane region" description="Helical" evidence="2">
    <location>
        <begin position="308"/>
        <end position="332"/>
    </location>
</feature>
<dbReference type="PANTHER" id="PTHR11319:SF35">
    <property type="entry name" value="OUTER MEMBRANE PROTEIN PMPC-RELATED"/>
    <property type="match status" value="1"/>
</dbReference>
<proteinExistence type="predicted"/>
<dbReference type="AlphaFoldDB" id="A0A0D3JWU3"/>
<reference evidence="5" key="1">
    <citation type="journal article" date="2013" name="Nature">
        <title>Pan genome of the phytoplankton Emiliania underpins its global distribution.</title>
        <authorList>
            <person name="Read B.A."/>
            <person name="Kegel J."/>
            <person name="Klute M.J."/>
            <person name="Kuo A."/>
            <person name="Lefebvre S.C."/>
            <person name="Maumus F."/>
            <person name="Mayer C."/>
            <person name="Miller J."/>
            <person name="Monier A."/>
            <person name="Salamov A."/>
            <person name="Young J."/>
            <person name="Aguilar M."/>
            <person name="Claverie J.M."/>
            <person name="Frickenhaus S."/>
            <person name="Gonzalez K."/>
            <person name="Herman E.K."/>
            <person name="Lin Y.C."/>
            <person name="Napier J."/>
            <person name="Ogata H."/>
            <person name="Sarno A.F."/>
            <person name="Shmutz J."/>
            <person name="Schroeder D."/>
            <person name="de Vargas C."/>
            <person name="Verret F."/>
            <person name="von Dassow P."/>
            <person name="Valentin K."/>
            <person name="Van de Peer Y."/>
            <person name="Wheeler G."/>
            <person name="Dacks J.B."/>
            <person name="Delwiche C.F."/>
            <person name="Dyhrman S.T."/>
            <person name="Glockner G."/>
            <person name="John U."/>
            <person name="Richards T."/>
            <person name="Worden A.Z."/>
            <person name="Zhang X."/>
            <person name="Grigoriev I.V."/>
            <person name="Allen A.E."/>
            <person name="Bidle K."/>
            <person name="Borodovsky M."/>
            <person name="Bowler C."/>
            <person name="Brownlee C."/>
            <person name="Cock J.M."/>
            <person name="Elias M."/>
            <person name="Gladyshev V.N."/>
            <person name="Groth M."/>
            <person name="Guda C."/>
            <person name="Hadaegh A."/>
            <person name="Iglesias-Rodriguez M.D."/>
            <person name="Jenkins J."/>
            <person name="Jones B.M."/>
            <person name="Lawson T."/>
            <person name="Leese F."/>
            <person name="Lindquist E."/>
            <person name="Lobanov A."/>
            <person name="Lomsadze A."/>
            <person name="Malik S.B."/>
            <person name="Marsh M.E."/>
            <person name="Mackinder L."/>
            <person name="Mock T."/>
            <person name="Mueller-Roeber B."/>
            <person name="Pagarete A."/>
            <person name="Parker M."/>
            <person name="Probert I."/>
            <person name="Quesneville H."/>
            <person name="Raines C."/>
            <person name="Rensing S.A."/>
            <person name="Riano-Pachon D.M."/>
            <person name="Richier S."/>
            <person name="Rokitta S."/>
            <person name="Shiraiwa Y."/>
            <person name="Soanes D.M."/>
            <person name="van der Giezen M."/>
            <person name="Wahlund T.M."/>
            <person name="Williams B."/>
            <person name="Wilson W."/>
            <person name="Wolfe G."/>
            <person name="Wurch L.L."/>
        </authorList>
    </citation>
    <scope>NUCLEOTIDE SEQUENCE</scope>
</reference>
<keyword evidence="2" id="KW-0472">Membrane</keyword>
<keyword evidence="2" id="KW-1133">Transmembrane helix</keyword>
<feature type="transmembrane region" description="Helical" evidence="2">
    <location>
        <begin position="265"/>
        <end position="288"/>
    </location>
</feature>
<feature type="transmembrane region" description="Helical" evidence="2">
    <location>
        <begin position="102"/>
        <end position="124"/>
    </location>
</feature>
<evidence type="ECO:0000256" key="1">
    <source>
        <dbReference type="SAM" id="MobiDB-lite"/>
    </source>
</evidence>
<feature type="transmembrane region" description="Helical" evidence="2">
    <location>
        <begin position="156"/>
        <end position="180"/>
    </location>
</feature>
<feature type="transmembrane region" description="Helical" evidence="2">
    <location>
        <begin position="61"/>
        <end position="82"/>
    </location>
</feature>
<reference evidence="4" key="2">
    <citation type="submission" date="2024-10" db="UniProtKB">
        <authorList>
            <consortium name="EnsemblProtists"/>
        </authorList>
    </citation>
    <scope>IDENTIFICATION</scope>
</reference>
<name>A0A0D3JWU3_EMIH1</name>
<feature type="transmembrane region" description="Helical" evidence="2">
    <location>
        <begin position="233"/>
        <end position="253"/>
    </location>
</feature>
<accession>A0A0D3JWU3</accession>
<dbReference type="KEGG" id="ehx:EMIHUDRAFT_235301"/>
<keyword evidence="3" id="KW-0732">Signal</keyword>
<dbReference type="eggNOG" id="ENOG502QSG1">
    <property type="taxonomic scope" value="Eukaryota"/>
</dbReference>
<dbReference type="PaxDb" id="2903-EOD27978"/>
<dbReference type="GeneID" id="17273523"/>
<protein>
    <recommendedName>
        <fullName evidence="6">TIR domain-containing protein</fullName>
    </recommendedName>
</protein>
<dbReference type="HOGENOM" id="CLU_009515_1_0_1"/>
<evidence type="ECO:0000256" key="3">
    <source>
        <dbReference type="SAM" id="SignalP"/>
    </source>
</evidence>
<organism evidence="4 5">
    <name type="scientific">Emiliania huxleyi (strain CCMP1516)</name>
    <dbReference type="NCBI Taxonomy" id="280463"/>
    <lineage>
        <taxon>Eukaryota</taxon>
        <taxon>Haptista</taxon>
        <taxon>Haptophyta</taxon>
        <taxon>Prymnesiophyceae</taxon>
        <taxon>Isochrysidales</taxon>
        <taxon>Noelaerhabdaceae</taxon>
        <taxon>Emiliania</taxon>
    </lineage>
</organism>
<evidence type="ECO:0000313" key="4">
    <source>
        <dbReference type="EnsemblProtists" id="EOD27978"/>
    </source>
</evidence>
<evidence type="ECO:0000313" key="5">
    <source>
        <dbReference type="Proteomes" id="UP000013827"/>
    </source>
</evidence>
<dbReference type="RefSeq" id="XP_005780407.1">
    <property type="nucleotide sequence ID" value="XM_005780350.1"/>
</dbReference>
<dbReference type="EnsemblProtists" id="EOD27978">
    <property type="protein sequence ID" value="EOD27978"/>
    <property type="gene ID" value="EMIHUDRAFT_235301"/>
</dbReference>
<feature type="signal peptide" evidence="3">
    <location>
        <begin position="1"/>
        <end position="19"/>
    </location>
</feature>
<sequence>MTAKLKILFGFYQICTVLSSTYSARLPAKYTDWTEKLANLISIDWSGLFLPEQCLGYNLRLLAIALSPVALIALLMIAGISLRLCRWRAAAAPRERSWYAEVALGLLDLTPAGLVLIFCFAYTISPPNDRLEQVSYMRQDASVECGSDEHESITDLATGFIVLWPTGSLVLFTSLLAACYKPLQAKSPNDLTRATAFLHREYEQTWYWWEAVELARKLVLTGFVLLIPEENAFIRLLVATLICSFYAVVLAVVRPYKRVEDDVLAVATSLVLLLLFLGTNWTTIFLGIEERYQEANPADVLGFGKLNAIVDTMIGLVAVVLVFFSIGAIVAARRVAKIPTIRLVSNKQPPELSIGMGLTWHLFNSHIWSTGQDAVKVIKGELLQLLPGVKIFLDVDDLEDIGALEEYIQRSQVILFFLSRGYFRSKARLFLPPRLYRTLASPPASPAPQNCLREIRSSLEKDKPLVLVQEADPDKGGGTLQALRDECPEDLQPDIFDKDWPLTIWYRIEEFQLAVLLCSPAYLNEASLPLCVSGEPESQPLAFSKPCTLWASPANPGSLELANDLAAAFAGLTVSTVADVGSSASARPSTALRGLARRSRRAADVTHMLLYLNQNTWLEEDGERLAEQVKQAREDKLKIVMAHENDPALGGCQFSRFFELDFAFRDEQGRPCPQVSLVLLAKSLGATPARSRADLLVSGSVAEGSTSLAKRSFGGLSRVFAKMSSRSSAEARDVSAGEASSVQRQV</sequence>
<dbReference type="Proteomes" id="UP000013827">
    <property type="component" value="Unassembled WGS sequence"/>
</dbReference>
<evidence type="ECO:0000256" key="2">
    <source>
        <dbReference type="SAM" id="Phobius"/>
    </source>
</evidence>
<feature type="region of interest" description="Disordered" evidence="1">
    <location>
        <begin position="726"/>
        <end position="746"/>
    </location>
</feature>
<keyword evidence="2" id="KW-0812">Transmembrane</keyword>